<dbReference type="PANTHER" id="PTHR42781:SF4">
    <property type="entry name" value="SPERMIDINE_PUTRESCINE IMPORT ATP-BINDING PROTEIN POTA"/>
    <property type="match status" value="1"/>
</dbReference>
<name>A0A544QYP2_9FIRM</name>
<dbReference type="InterPro" id="IPR003593">
    <property type="entry name" value="AAA+_ATPase"/>
</dbReference>
<protein>
    <submittedName>
        <fullName evidence="5">ATP-binding cassette domain-containing protein</fullName>
    </submittedName>
</protein>
<comment type="caution">
    <text evidence="5">The sequence shown here is derived from an EMBL/GenBank/DDBJ whole genome shotgun (WGS) entry which is preliminary data.</text>
</comment>
<dbReference type="GO" id="GO:0016887">
    <property type="term" value="F:ATP hydrolysis activity"/>
    <property type="evidence" value="ECO:0007669"/>
    <property type="project" value="InterPro"/>
</dbReference>
<evidence type="ECO:0000259" key="4">
    <source>
        <dbReference type="PROSITE" id="PS50893"/>
    </source>
</evidence>
<evidence type="ECO:0000313" key="5">
    <source>
        <dbReference type="EMBL" id="TQQ85758.1"/>
    </source>
</evidence>
<feature type="domain" description="ABC transporter" evidence="4">
    <location>
        <begin position="1"/>
        <end position="233"/>
    </location>
</feature>
<dbReference type="PROSITE" id="PS50893">
    <property type="entry name" value="ABC_TRANSPORTER_2"/>
    <property type="match status" value="1"/>
</dbReference>
<dbReference type="AlphaFoldDB" id="A0A544QYP2"/>
<dbReference type="PANTHER" id="PTHR42781">
    <property type="entry name" value="SPERMIDINE/PUTRESCINE IMPORT ATP-BINDING PROTEIN POTA"/>
    <property type="match status" value="1"/>
</dbReference>
<evidence type="ECO:0000256" key="1">
    <source>
        <dbReference type="ARBA" id="ARBA00022448"/>
    </source>
</evidence>
<dbReference type="InterPro" id="IPR027417">
    <property type="entry name" value="P-loop_NTPase"/>
</dbReference>
<evidence type="ECO:0000256" key="3">
    <source>
        <dbReference type="ARBA" id="ARBA00022840"/>
    </source>
</evidence>
<proteinExistence type="predicted"/>
<dbReference type="EMBL" id="SGJB01000001">
    <property type="protein sequence ID" value="TQQ85758.1"/>
    <property type="molecule type" value="Genomic_DNA"/>
</dbReference>
<organism evidence="5 6">
    <name type="scientific">Peptacetobacter hominis</name>
    <dbReference type="NCBI Taxonomy" id="2743610"/>
    <lineage>
        <taxon>Bacteria</taxon>
        <taxon>Bacillati</taxon>
        <taxon>Bacillota</taxon>
        <taxon>Clostridia</taxon>
        <taxon>Peptostreptococcales</taxon>
        <taxon>Peptostreptococcaceae</taxon>
        <taxon>Peptacetobacter</taxon>
    </lineage>
</organism>
<dbReference type="RefSeq" id="WP_142534983.1">
    <property type="nucleotide sequence ID" value="NZ_SGJB01000001.1"/>
</dbReference>
<keyword evidence="3 5" id="KW-0067">ATP-binding</keyword>
<sequence>MIDININKKIGDFNLNVNIKSEKNRLCILGKSGAGKSMLLKCIAGIETPDYGKISISGKELYNSDKGINLSIKDRNTGFLFQSYALFPHMSVEKNILSGAVKRFSKEKAIDKTNNLIEKFGLGDIRNKKPSEISGGQKQRTALARAIISDPDILILDEPFSALDINLRRQMEREVRDIIDEFDGTVIIVTHDVGEAYRLSDDIAVIYDGNIKRSAYKYDIFERPVSIEEAMATGRYCIVEVEKEKDAYSPDSIEYILYEEIIEKNDWKNTGKHCFAIDRRDIFVSDENCENEEFINTNIRVDYAEVSPDSVRIYTGKVYIDMDRDVYDENKKEYRISIKKESIVYFVWK</sequence>
<dbReference type="SMART" id="SM00382">
    <property type="entry name" value="AAA"/>
    <property type="match status" value="1"/>
</dbReference>
<keyword evidence="6" id="KW-1185">Reference proteome</keyword>
<dbReference type="GO" id="GO:0005524">
    <property type="term" value="F:ATP binding"/>
    <property type="evidence" value="ECO:0007669"/>
    <property type="project" value="UniProtKB-KW"/>
</dbReference>
<dbReference type="Proteomes" id="UP000317863">
    <property type="component" value="Unassembled WGS sequence"/>
</dbReference>
<reference evidence="5 6" key="1">
    <citation type="submission" date="2019-02" db="EMBL/GenBank/DDBJ databases">
        <title>Peptostreptococcaceae bacterium ZHW00191 nov., a new bacterium isolated from the human gut.</title>
        <authorList>
            <person name="Zhou H.-W."/>
            <person name="Chen X.-J."/>
        </authorList>
    </citation>
    <scope>NUCLEOTIDE SEQUENCE [LARGE SCALE GENOMIC DNA]</scope>
    <source>
        <strain evidence="5 6">ZHW00191</strain>
    </source>
</reference>
<evidence type="ECO:0000313" key="6">
    <source>
        <dbReference type="Proteomes" id="UP000317863"/>
    </source>
</evidence>
<dbReference type="InterPro" id="IPR050093">
    <property type="entry name" value="ABC_SmlMolc_Importer"/>
</dbReference>
<dbReference type="Pfam" id="PF00005">
    <property type="entry name" value="ABC_tran"/>
    <property type="match status" value="1"/>
</dbReference>
<evidence type="ECO:0000256" key="2">
    <source>
        <dbReference type="ARBA" id="ARBA00022741"/>
    </source>
</evidence>
<dbReference type="InterPro" id="IPR003439">
    <property type="entry name" value="ABC_transporter-like_ATP-bd"/>
</dbReference>
<accession>A0A544QYP2</accession>
<dbReference type="Gene3D" id="3.40.50.300">
    <property type="entry name" value="P-loop containing nucleotide triphosphate hydrolases"/>
    <property type="match status" value="1"/>
</dbReference>
<dbReference type="SUPFAM" id="SSF52540">
    <property type="entry name" value="P-loop containing nucleoside triphosphate hydrolases"/>
    <property type="match status" value="1"/>
</dbReference>
<gene>
    <name evidence="5" type="ORF">EXD82_00660</name>
</gene>
<keyword evidence="2" id="KW-0547">Nucleotide-binding</keyword>
<dbReference type="OrthoDB" id="9802264at2"/>
<keyword evidence="1" id="KW-0813">Transport</keyword>